<evidence type="ECO:0000256" key="3">
    <source>
        <dbReference type="ARBA" id="ARBA00022898"/>
    </source>
</evidence>
<proteinExistence type="inferred from homology"/>
<dbReference type="OrthoDB" id="9801249at2"/>
<evidence type="ECO:0000256" key="2">
    <source>
        <dbReference type="ARBA" id="ARBA00008639"/>
    </source>
</evidence>
<dbReference type="PANTHER" id="PTHR43780:SF2">
    <property type="entry name" value="1-AMINOCYCLOPROPANE-1-CARBOXYLATE DEAMINASE-RELATED"/>
    <property type="match status" value="1"/>
</dbReference>
<comment type="similarity">
    <text evidence="2">Belongs to the ACC deaminase/D-cysteine desulfhydrase family.</text>
</comment>
<feature type="domain" description="Tryptophan synthase beta chain-like PALP" evidence="5">
    <location>
        <begin position="3"/>
        <end position="309"/>
    </location>
</feature>
<name>A0A2T4UC08_9ACTN</name>
<dbReference type="GO" id="GO:0019148">
    <property type="term" value="F:D-cysteine desulfhydrase activity"/>
    <property type="evidence" value="ECO:0007669"/>
    <property type="project" value="TreeGrafter"/>
</dbReference>
<gene>
    <name evidence="6" type="ORF">C7Y72_21050</name>
</gene>
<dbReference type="Proteomes" id="UP000240739">
    <property type="component" value="Unassembled WGS sequence"/>
</dbReference>
<dbReference type="InterPro" id="IPR027278">
    <property type="entry name" value="ACCD_DCysDesulf"/>
</dbReference>
<comment type="caution">
    <text evidence="6">The sequence shown here is derived from an EMBL/GenBank/DDBJ whole genome shotgun (WGS) entry which is preliminary data.</text>
</comment>
<reference evidence="6 7" key="1">
    <citation type="submission" date="2018-03" db="EMBL/GenBank/DDBJ databases">
        <title>Aquarubrobacter algicola gen. nov., sp. nov., a novel actinobacterium isolated from shallow eutrophic lake during the end of cyanobacterial harmful algal blooms.</title>
        <authorList>
            <person name="Chun S.J."/>
        </authorList>
    </citation>
    <scope>NUCLEOTIDE SEQUENCE [LARGE SCALE GENOMIC DNA]</scope>
    <source>
        <strain evidence="6 7">Seoho-28</strain>
    </source>
</reference>
<accession>A0A2T4UC08</accession>
<dbReference type="GO" id="GO:1901605">
    <property type="term" value="P:alpha-amino acid metabolic process"/>
    <property type="evidence" value="ECO:0007669"/>
    <property type="project" value="UniProtKB-ARBA"/>
</dbReference>
<evidence type="ECO:0000259" key="5">
    <source>
        <dbReference type="Pfam" id="PF00291"/>
    </source>
</evidence>
<feature type="modified residue" description="N6-(pyridoxal phosphate)lysine" evidence="4">
    <location>
        <position position="40"/>
    </location>
</feature>
<keyword evidence="7" id="KW-1185">Reference proteome</keyword>
<protein>
    <submittedName>
        <fullName evidence="6">1-aminocyclopropane-1-carboxylate deaminase</fullName>
    </submittedName>
</protein>
<dbReference type="InterPro" id="IPR001926">
    <property type="entry name" value="TrpB-like_PALP"/>
</dbReference>
<dbReference type="Gene3D" id="3.40.50.1100">
    <property type="match status" value="2"/>
</dbReference>
<evidence type="ECO:0000313" key="6">
    <source>
        <dbReference type="EMBL" id="PTL54416.1"/>
    </source>
</evidence>
<dbReference type="Pfam" id="PF00291">
    <property type="entry name" value="PALP"/>
    <property type="match status" value="1"/>
</dbReference>
<organism evidence="6 7">
    <name type="scientific">Paraconexibacter algicola</name>
    <dbReference type="NCBI Taxonomy" id="2133960"/>
    <lineage>
        <taxon>Bacteria</taxon>
        <taxon>Bacillati</taxon>
        <taxon>Actinomycetota</taxon>
        <taxon>Thermoleophilia</taxon>
        <taxon>Solirubrobacterales</taxon>
        <taxon>Paraconexibacteraceae</taxon>
        <taxon>Paraconexibacter</taxon>
    </lineage>
</organism>
<evidence type="ECO:0000256" key="1">
    <source>
        <dbReference type="ARBA" id="ARBA00001933"/>
    </source>
</evidence>
<dbReference type="SUPFAM" id="SSF53686">
    <property type="entry name" value="Tryptophan synthase beta subunit-like PLP-dependent enzymes"/>
    <property type="match status" value="1"/>
</dbReference>
<dbReference type="PANTHER" id="PTHR43780">
    <property type="entry name" value="1-AMINOCYCLOPROPANE-1-CARBOXYLATE DEAMINASE-RELATED"/>
    <property type="match status" value="1"/>
</dbReference>
<dbReference type="EMBL" id="PYYB01000005">
    <property type="protein sequence ID" value="PTL54416.1"/>
    <property type="molecule type" value="Genomic_DNA"/>
</dbReference>
<dbReference type="InterPro" id="IPR036052">
    <property type="entry name" value="TrpB-like_PALP_sf"/>
</dbReference>
<dbReference type="PIRSF" id="PIRSF006278">
    <property type="entry name" value="ACCD_DCysDesulf"/>
    <property type="match status" value="1"/>
</dbReference>
<evidence type="ECO:0000313" key="7">
    <source>
        <dbReference type="Proteomes" id="UP000240739"/>
    </source>
</evidence>
<dbReference type="AlphaFoldDB" id="A0A2T4UC08"/>
<comment type="cofactor">
    <cofactor evidence="1">
        <name>pyridoxal 5'-phosphate</name>
        <dbReference type="ChEBI" id="CHEBI:597326"/>
    </cofactor>
</comment>
<sequence>MRLGSAPTAVRRLDGLAAGGAEVWIKDEGAYGDGGWGGNKVRKLEWLLPDALRRGRDTVVTFGALGTNHGLATALYARDLGLRAAVLVVEQPLDEHVERQFGLLCRSGASVYRTGTKARTAAALPVVLAHHAAASGGRRPYVFPAGGSSPVGVLGTVEAALELAAQVRAGELPEPSHVVCAVGTGGTAAGFALGFALAGLRTRVHAVVVNDTLRLDEPQMLRLARRTSALLRRRGARLGPLLLGRGHVVVDRSELGPGYGVGTEAAGNAIAIGGEHGVHLDPVYTGKAFAALLASARRGRYGRGPVVLLRTHGPRP</sequence>
<evidence type="ECO:0000256" key="4">
    <source>
        <dbReference type="PIRSR" id="PIRSR006278-2"/>
    </source>
</evidence>
<keyword evidence="3 4" id="KW-0663">Pyridoxal phosphate</keyword>